<feature type="domain" description="FimV N-terminal" evidence="4">
    <location>
        <begin position="30"/>
        <end position="135"/>
    </location>
</feature>
<dbReference type="Proteomes" id="UP000467214">
    <property type="component" value="Unassembled WGS sequence"/>
</dbReference>
<sequence length="800" mass="83615">MTGRQIVTRRNTKKLSVVLVSLVFASSAWAGLGGIQVRSSLGESLRANIALSGADAQDADKLRVSLASPDAFRDLNIDYAPVLGSLRFAVVNQGGKPYIRVISSQAIHDPYLRFVIEARSPAGRSLREYTVLLDPADYPLRQPVLEQDLPLLAKTSPRAAHAKPVQAGMVEVAPGQTLMSLARNARPADASLNQAMAAIFKANPHAFIAGNPERMMAGARLAIPGAARIRAINPLEASRLLAGGAVASEVPASIPPAKVAAVTPAPAPIPTPAPKLKSVPDAATSAPAKPLTEVQAPVSNPTVKLSAPESGGPEADARLSVLEQELEARDRTLAQTQEKIVQLEARLKAMQAAPATTQLNNPDEDTTSLLDGVFAQLPLIGGGLAALALALLGVTWVRKRRESGRVDAALAGRPLGAASALQHGALMRTQQTEGAGGNSFLTDFTRSGMGSIDAGEVDPVAEAEVYLAYGRDQQAEDILLDALQKDPTRHEVRLKLLEIYASRADKDTFEHHARELKLAQDGRGVLWAKAAALGLALDPQNSLYADESSSVEALGGAPAMAAGPIDLDAELSGVADVQPLQKMAADVDFAMPAPAATPVVPLAAPSMADHDADDPLRAALFGDEPPAVEPEPVVTHDSNMLDFDMDAMLGGLGTPAPAVKAVSEAEAEQPADHADNGNLLDFDFQMGMPASEPTPAPAPLAAAAADDFDSLFEFDQAAPAADARGDTAFDALTADLEAEFAPVSTEGMSVSDDPLSTKLDLARVYLDMGDKEGAREVLLELLGETEGALRDEAGKLLATL</sequence>
<dbReference type="InterPro" id="IPR057840">
    <property type="entry name" value="FimV_N"/>
</dbReference>
<dbReference type="InterPro" id="IPR038440">
    <property type="entry name" value="FimV_C_sf"/>
</dbReference>
<keyword evidence="6" id="KW-1185">Reference proteome</keyword>
<evidence type="ECO:0000259" key="4">
    <source>
        <dbReference type="Pfam" id="PF25800"/>
    </source>
</evidence>
<dbReference type="EMBL" id="WSSB01000003">
    <property type="protein sequence ID" value="MXR36319.1"/>
    <property type="molecule type" value="Genomic_DNA"/>
</dbReference>
<name>A0A845BJG3_9NEIS</name>
<organism evidence="5 6">
    <name type="scientific">Craterilacuibacter sinensis</name>
    <dbReference type="NCBI Taxonomy" id="2686017"/>
    <lineage>
        <taxon>Bacteria</taxon>
        <taxon>Pseudomonadati</taxon>
        <taxon>Pseudomonadota</taxon>
        <taxon>Betaproteobacteria</taxon>
        <taxon>Neisseriales</taxon>
        <taxon>Neisseriaceae</taxon>
        <taxon>Craterilacuibacter</taxon>
    </lineage>
</organism>
<feature type="chain" id="PRO_5032271039" description="FimV N-terminal domain-containing protein" evidence="3">
    <location>
        <begin position="31"/>
        <end position="800"/>
    </location>
</feature>
<dbReference type="Gene3D" id="1.20.58.2200">
    <property type="match status" value="1"/>
</dbReference>
<evidence type="ECO:0000256" key="3">
    <source>
        <dbReference type="SAM" id="SignalP"/>
    </source>
</evidence>
<protein>
    <recommendedName>
        <fullName evidence="4">FimV N-terminal domain-containing protein</fullName>
    </recommendedName>
</protein>
<evidence type="ECO:0000313" key="6">
    <source>
        <dbReference type="Proteomes" id="UP000467214"/>
    </source>
</evidence>
<gene>
    <name evidence="5" type="ORF">GQF02_04940</name>
</gene>
<comment type="caution">
    <text evidence="5">The sequence shown here is derived from an EMBL/GenBank/DDBJ whole genome shotgun (WGS) entry which is preliminary data.</text>
</comment>
<evidence type="ECO:0000256" key="1">
    <source>
        <dbReference type="SAM" id="Coils"/>
    </source>
</evidence>
<proteinExistence type="predicted"/>
<dbReference type="Pfam" id="PF25800">
    <property type="entry name" value="FimV_N"/>
    <property type="match status" value="1"/>
</dbReference>
<evidence type="ECO:0000313" key="5">
    <source>
        <dbReference type="EMBL" id="MXR36319.1"/>
    </source>
</evidence>
<keyword evidence="1" id="KW-0175">Coiled coil</keyword>
<feature type="region of interest" description="Disordered" evidence="2">
    <location>
        <begin position="271"/>
        <end position="314"/>
    </location>
</feature>
<dbReference type="InterPro" id="IPR020012">
    <property type="entry name" value="LysM_FimV"/>
</dbReference>
<dbReference type="InterPro" id="IPR020011">
    <property type="entry name" value="FimV_C"/>
</dbReference>
<reference evidence="5 6" key="1">
    <citation type="submission" date="2019-12" db="EMBL/GenBank/DDBJ databases">
        <title>Neisseriaceae gen. nov. sp. Genome sequencing and assembly.</title>
        <authorList>
            <person name="Liu Z."/>
            <person name="Li A."/>
        </authorList>
    </citation>
    <scope>NUCLEOTIDE SEQUENCE [LARGE SCALE GENOMIC DNA]</scope>
    <source>
        <strain evidence="5 6">B2N2-7</strain>
    </source>
</reference>
<feature type="coiled-coil region" evidence="1">
    <location>
        <begin position="319"/>
        <end position="353"/>
    </location>
</feature>
<dbReference type="AlphaFoldDB" id="A0A845BJG3"/>
<keyword evidence="3" id="KW-0732">Signal</keyword>
<dbReference type="NCBIfam" id="TIGR03505">
    <property type="entry name" value="FimV_core"/>
    <property type="match status" value="1"/>
</dbReference>
<evidence type="ECO:0000256" key="2">
    <source>
        <dbReference type="SAM" id="MobiDB-lite"/>
    </source>
</evidence>
<accession>A0A845BJG3</accession>
<dbReference type="NCBIfam" id="TIGR03504">
    <property type="entry name" value="FimV_Cterm"/>
    <property type="match status" value="1"/>
</dbReference>
<feature type="signal peptide" evidence="3">
    <location>
        <begin position="1"/>
        <end position="30"/>
    </location>
</feature>